<keyword evidence="4 7" id="KW-0808">Transferase</keyword>
<comment type="caution">
    <text evidence="10">The sequence shown here is derived from an EMBL/GenBank/DDBJ whole genome shotgun (WGS) entry which is preliminary data.</text>
</comment>
<protein>
    <recommendedName>
        <fullName evidence="2 7">Orotate phosphoribosyltransferase</fullName>
        <shortName evidence="7">OPRT</shortName>
        <shortName evidence="7">OPRTase</shortName>
        <ecNumber evidence="2 7">2.4.2.10</ecNumber>
    </recommendedName>
</protein>
<dbReference type="GO" id="GO:0019856">
    <property type="term" value="P:pyrimidine nucleobase biosynthetic process"/>
    <property type="evidence" value="ECO:0007669"/>
    <property type="project" value="TreeGrafter"/>
</dbReference>
<dbReference type="eggNOG" id="COG0461">
    <property type="taxonomic scope" value="Bacteria"/>
</dbReference>
<comment type="cofactor">
    <cofactor evidence="7">
        <name>Mg(2+)</name>
        <dbReference type="ChEBI" id="CHEBI:18420"/>
    </cofactor>
</comment>
<evidence type="ECO:0000256" key="7">
    <source>
        <dbReference type="HAMAP-Rule" id="MF_01208"/>
    </source>
</evidence>
<feature type="domain" description="Phosphoribosyltransferase" evidence="9">
    <location>
        <begin position="94"/>
        <end position="189"/>
    </location>
</feature>
<dbReference type="InterPro" id="IPR004467">
    <property type="entry name" value="Or_phspho_trans_dom"/>
</dbReference>
<dbReference type="HOGENOM" id="CLU_074878_2_1_11"/>
<dbReference type="UniPathway" id="UPA00070">
    <property type="reaction ID" value="UER00119"/>
</dbReference>
<comment type="subunit">
    <text evidence="7">Homodimer.</text>
</comment>
<dbReference type="PANTHER" id="PTHR19278">
    <property type="entry name" value="OROTATE PHOSPHORIBOSYLTRANSFERASE"/>
    <property type="match status" value="1"/>
</dbReference>
<dbReference type="Gene3D" id="3.40.50.2020">
    <property type="match status" value="1"/>
</dbReference>
<evidence type="ECO:0000256" key="6">
    <source>
        <dbReference type="ARBA" id="ARBA00022975"/>
    </source>
</evidence>
<dbReference type="Proteomes" id="UP000004208">
    <property type="component" value="Unassembled WGS sequence"/>
</dbReference>
<evidence type="ECO:0000256" key="1">
    <source>
        <dbReference type="ARBA" id="ARBA00004889"/>
    </source>
</evidence>
<dbReference type="AlphaFoldDB" id="D7W9S0"/>
<feature type="binding site" evidence="7">
    <location>
        <position position="133"/>
    </location>
    <ligand>
        <name>5-phospho-alpha-D-ribose 1-diphosphate</name>
        <dbReference type="ChEBI" id="CHEBI:58017"/>
        <note>ligand shared between dimeric partners</note>
    </ligand>
</feature>
<evidence type="ECO:0000259" key="9">
    <source>
        <dbReference type="Pfam" id="PF00156"/>
    </source>
</evidence>
<sequence>MNTPQQPDYATPARDFNPANPTGKQYPEGTHPGINPRDKARLAELVKELAVVHGKVTLSSGAEADYYVDLRRATLHHEASALIGKLIREMTSDLDFDAVGGLTLGADPVATAIMHAAGRRIDAFVVRKETKKHGMQRRIEGPSIEGKRVLVVEDTTTTGNSPLTAVEACREEGAEVVAVATVVDRATGAAQALNDAGLTYRHLLGLEDLDLA</sequence>
<dbReference type="GO" id="GO:0004588">
    <property type="term" value="F:orotate phosphoribosyltransferase activity"/>
    <property type="evidence" value="ECO:0007669"/>
    <property type="project" value="UniProtKB-UniRule"/>
</dbReference>
<keyword evidence="5 7" id="KW-0460">Magnesium</keyword>
<dbReference type="InterPro" id="IPR029057">
    <property type="entry name" value="PRTase-like"/>
</dbReference>
<feature type="binding site" evidence="7">
    <location>
        <position position="185"/>
    </location>
    <ligand>
        <name>orotate</name>
        <dbReference type="ChEBI" id="CHEBI:30839"/>
    </ligand>
</feature>
<comment type="pathway">
    <text evidence="1 7">Pyrimidine metabolism; UMP biosynthesis via de novo pathway; UMP from orotate: step 1/2.</text>
</comment>
<evidence type="ECO:0000256" key="2">
    <source>
        <dbReference type="ARBA" id="ARBA00011971"/>
    </source>
</evidence>
<keyword evidence="6 7" id="KW-0665">Pyrimidine biosynthesis</keyword>
<feature type="binding site" description="in other chain" evidence="7">
    <location>
        <begin position="153"/>
        <end position="161"/>
    </location>
    <ligand>
        <name>5-phospho-alpha-D-ribose 1-diphosphate</name>
        <dbReference type="ChEBI" id="CHEBI:58017"/>
        <note>ligand shared between dimeric partners</note>
    </ligand>
</feature>
<dbReference type="RefSeq" id="WP_005288310.1">
    <property type="nucleotide sequence ID" value="NZ_CM000961.1"/>
</dbReference>
<evidence type="ECO:0000313" key="11">
    <source>
        <dbReference type="Proteomes" id="UP000004208"/>
    </source>
</evidence>
<dbReference type="HAMAP" id="MF_01208">
    <property type="entry name" value="PyrE"/>
    <property type="match status" value="1"/>
</dbReference>
<evidence type="ECO:0000256" key="4">
    <source>
        <dbReference type="ARBA" id="ARBA00022679"/>
    </source>
</evidence>
<dbReference type="Pfam" id="PF00156">
    <property type="entry name" value="Pribosyltran"/>
    <property type="match status" value="1"/>
</dbReference>
<dbReference type="SUPFAM" id="SSF53271">
    <property type="entry name" value="PRTase-like"/>
    <property type="match status" value="1"/>
</dbReference>
<dbReference type="EC" id="2.4.2.10" evidence="2 7"/>
<comment type="similarity">
    <text evidence="7">Belongs to the purine/pyrimidine phosphoribosyltransferase family. PyrE subfamily.</text>
</comment>
<evidence type="ECO:0000313" key="10">
    <source>
        <dbReference type="EMBL" id="EFK55537.1"/>
    </source>
</evidence>
<feature type="binding site" evidence="7">
    <location>
        <position position="157"/>
    </location>
    <ligand>
        <name>orotate</name>
        <dbReference type="ChEBI" id="CHEBI:30839"/>
    </ligand>
</feature>
<keyword evidence="3 7" id="KW-0328">Glycosyltransferase</keyword>
<comment type="catalytic activity">
    <reaction evidence="7">
        <text>orotidine 5'-phosphate + diphosphate = orotate + 5-phospho-alpha-D-ribose 1-diphosphate</text>
        <dbReference type="Rhea" id="RHEA:10380"/>
        <dbReference type="ChEBI" id="CHEBI:30839"/>
        <dbReference type="ChEBI" id="CHEBI:33019"/>
        <dbReference type="ChEBI" id="CHEBI:57538"/>
        <dbReference type="ChEBI" id="CHEBI:58017"/>
        <dbReference type="EC" id="2.4.2.10"/>
    </reaction>
</comment>
<reference evidence="10" key="1">
    <citation type="submission" date="2010-06" db="EMBL/GenBank/DDBJ databases">
        <authorList>
            <person name="Muzny D."/>
            <person name="Qin X."/>
            <person name="Buhay C."/>
            <person name="Dugan-Rocha S."/>
            <person name="Ding Y."/>
            <person name="Chen G."/>
            <person name="Hawes A."/>
            <person name="Holder M."/>
            <person name="Jhangiani S."/>
            <person name="Johnson A."/>
            <person name="Khan Z."/>
            <person name="Li Z."/>
            <person name="Liu W."/>
            <person name="Liu X."/>
            <person name="Perez L."/>
            <person name="Shen H."/>
            <person name="Wang Q."/>
            <person name="Watt J."/>
            <person name="Xi L."/>
            <person name="Xin Y."/>
            <person name="Zhou J."/>
            <person name="Deng J."/>
            <person name="Jiang H."/>
            <person name="Liu Y."/>
            <person name="Qu J."/>
            <person name="Song X.-Z."/>
            <person name="Zhang L."/>
            <person name="Villasana D."/>
            <person name="Johnson A."/>
            <person name="Liu J."/>
            <person name="Liyanage D."/>
            <person name="Lorensuhewa L."/>
            <person name="Robinson T."/>
            <person name="Song A."/>
            <person name="Song B.-B."/>
            <person name="Dinh H."/>
            <person name="Thornton R."/>
            <person name="Coyle M."/>
            <person name="Francisco L."/>
            <person name="Jackson L."/>
            <person name="Javaid M."/>
            <person name="Korchina V."/>
            <person name="Kovar C."/>
            <person name="Mata R."/>
            <person name="Mathew T."/>
            <person name="Ngo R."/>
            <person name="Nguyen L."/>
            <person name="Nguyen N."/>
            <person name="Okwuonu G."/>
            <person name="Ongeri F."/>
            <person name="Pham C."/>
            <person name="Simmons D."/>
            <person name="Wilczek-Boney K."/>
            <person name="Hale W."/>
            <person name="Jakkamsetti A."/>
            <person name="Pham P."/>
            <person name="Ruth R."/>
            <person name="San Lucas F."/>
            <person name="Warren J."/>
            <person name="Zhang J."/>
            <person name="Zhao Z."/>
            <person name="Zhou C."/>
            <person name="Zhu D."/>
            <person name="Lee S."/>
            <person name="Bess C."/>
            <person name="Blankenburg K."/>
            <person name="Forbes L."/>
            <person name="Fu Q."/>
            <person name="Gubbala S."/>
            <person name="Hirani K."/>
            <person name="Jayaseelan J.C."/>
            <person name="Lara F."/>
            <person name="Munidasa M."/>
            <person name="Palculict T."/>
            <person name="Patil S."/>
            <person name="Pu L.-L."/>
            <person name="Saada N."/>
            <person name="Tang L."/>
            <person name="Weissenberger G."/>
            <person name="Zhu Y."/>
            <person name="Hemphill L."/>
            <person name="Shang Y."/>
            <person name="Youmans B."/>
            <person name="Ayvaz T."/>
            <person name="Ross M."/>
            <person name="Santibanez J."/>
            <person name="Aqrawi P."/>
            <person name="Gross S."/>
            <person name="Joshi V."/>
            <person name="Fowler G."/>
            <person name="Nazareth L."/>
            <person name="Reid J."/>
            <person name="Worley K."/>
            <person name="Petrosino J."/>
            <person name="Highlander S."/>
            <person name="Gibbs R."/>
        </authorList>
    </citation>
    <scope>NUCLEOTIDE SEQUENCE [LARGE SCALE GENOMIC DNA]</scope>
    <source>
        <strain evidence="10">ATCC 33030</strain>
    </source>
</reference>
<dbReference type="OrthoDB" id="1493031at2"/>
<feature type="binding site" evidence="7">
    <location>
        <position position="127"/>
    </location>
    <ligand>
        <name>5-phospho-alpha-D-ribose 1-diphosphate</name>
        <dbReference type="ChEBI" id="CHEBI:58017"/>
        <note>ligand shared between dimeric partners</note>
    </ligand>
</feature>
<dbReference type="InterPro" id="IPR023031">
    <property type="entry name" value="OPRT"/>
</dbReference>
<name>D7W9S0_9CORY</name>
<evidence type="ECO:0000256" key="8">
    <source>
        <dbReference type="SAM" id="MobiDB-lite"/>
    </source>
</evidence>
<evidence type="ECO:0000256" key="5">
    <source>
        <dbReference type="ARBA" id="ARBA00022842"/>
    </source>
</evidence>
<comment type="function">
    <text evidence="7">Catalyzes the transfer of a ribosyl phosphate group from 5-phosphoribose 1-diphosphate to orotate, leading to the formation of orotidine monophosphate (OMP).</text>
</comment>
<feature type="binding site" description="in other chain" evidence="7">
    <location>
        <position position="128"/>
    </location>
    <ligand>
        <name>5-phospho-alpha-D-ribose 1-diphosphate</name>
        <dbReference type="ChEBI" id="CHEBI:58017"/>
        <note>ligand shared between dimeric partners</note>
    </ligand>
</feature>
<dbReference type="NCBIfam" id="TIGR00336">
    <property type="entry name" value="pyrE"/>
    <property type="match status" value="1"/>
</dbReference>
<accession>D7W9S0</accession>
<evidence type="ECO:0000256" key="3">
    <source>
        <dbReference type="ARBA" id="ARBA00022676"/>
    </source>
</evidence>
<dbReference type="EMBL" id="ACLJ02000001">
    <property type="protein sequence ID" value="EFK55537.1"/>
    <property type="molecule type" value="Genomic_DNA"/>
</dbReference>
<gene>
    <name evidence="7 10" type="primary">pyrE</name>
    <name evidence="10" type="ORF">HMPREF0291_10795</name>
</gene>
<keyword evidence="11" id="KW-1185">Reference proteome</keyword>
<dbReference type="STRING" id="585529.HMPREF0291_10795"/>
<dbReference type="CDD" id="cd06223">
    <property type="entry name" value="PRTases_typeI"/>
    <property type="match status" value="1"/>
</dbReference>
<comment type="caution">
    <text evidence="7">Lacks conserved residue(s) required for the propagation of feature annotation.</text>
</comment>
<feature type="region of interest" description="Disordered" evidence="8">
    <location>
        <begin position="1"/>
        <end position="36"/>
    </location>
</feature>
<dbReference type="InterPro" id="IPR000836">
    <property type="entry name" value="PRTase_dom"/>
</dbReference>
<dbReference type="GO" id="GO:0000287">
    <property type="term" value="F:magnesium ion binding"/>
    <property type="evidence" value="ECO:0007669"/>
    <property type="project" value="UniProtKB-UniRule"/>
</dbReference>
<dbReference type="PANTHER" id="PTHR19278:SF9">
    <property type="entry name" value="URIDINE 5'-MONOPHOSPHATE SYNTHASE"/>
    <property type="match status" value="1"/>
</dbReference>
<feature type="binding site" evidence="7">
    <location>
        <position position="131"/>
    </location>
    <ligand>
        <name>5-phospho-alpha-D-ribose 1-diphosphate</name>
        <dbReference type="ChEBI" id="CHEBI:58017"/>
        <note>ligand shared between dimeric partners</note>
    </ligand>
</feature>
<dbReference type="FunFam" id="3.40.50.2020:FF:000029">
    <property type="entry name" value="Orotate phosphoribosyltransferase"/>
    <property type="match status" value="1"/>
</dbReference>
<proteinExistence type="inferred from homology"/>
<organism evidence="10 11">
    <name type="scientific">Corynebacterium genitalium ATCC 33030</name>
    <dbReference type="NCBI Taxonomy" id="585529"/>
    <lineage>
        <taxon>Bacteria</taxon>
        <taxon>Bacillati</taxon>
        <taxon>Actinomycetota</taxon>
        <taxon>Actinomycetes</taxon>
        <taxon>Mycobacteriales</taxon>
        <taxon>Corynebacteriaceae</taxon>
        <taxon>Corynebacterium</taxon>
    </lineage>
</organism>
<dbReference type="GO" id="GO:0044205">
    <property type="term" value="P:'de novo' UMP biosynthetic process"/>
    <property type="evidence" value="ECO:0007669"/>
    <property type="project" value="UniProtKB-UniRule"/>
</dbReference>